<dbReference type="Proteomes" id="UP000617634">
    <property type="component" value="Unassembled WGS sequence"/>
</dbReference>
<feature type="signal peptide" evidence="2">
    <location>
        <begin position="1"/>
        <end position="21"/>
    </location>
</feature>
<dbReference type="GO" id="GO:0015562">
    <property type="term" value="F:efflux transmembrane transporter activity"/>
    <property type="evidence" value="ECO:0007669"/>
    <property type="project" value="InterPro"/>
</dbReference>
<evidence type="ECO:0000313" key="4">
    <source>
        <dbReference type="Proteomes" id="UP000617634"/>
    </source>
</evidence>
<dbReference type="Gene3D" id="1.20.1600.10">
    <property type="entry name" value="Outer membrane efflux proteins (OEP)"/>
    <property type="match status" value="1"/>
</dbReference>
<feature type="chain" id="PRO_5037549961" evidence="2">
    <location>
        <begin position="22"/>
        <end position="498"/>
    </location>
</feature>
<dbReference type="PANTHER" id="PTHR30203">
    <property type="entry name" value="OUTER MEMBRANE CATION EFFLUX PROTEIN"/>
    <property type="match status" value="1"/>
</dbReference>
<comment type="caution">
    <text evidence="3">The sequence shown here is derived from an EMBL/GenBank/DDBJ whole genome shotgun (WGS) entry which is preliminary data.</text>
</comment>
<evidence type="ECO:0000256" key="1">
    <source>
        <dbReference type="SAM" id="Coils"/>
    </source>
</evidence>
<evidence type="ECO:0000256" key="2">
    <source>
        <dbReference type="SAM" id="SignalP"/>
    </source>
</evidence>
<keyword evidence="1" id="KW-0175">Coiled coil</keyword>
<dbReference type="EMBL" id="JADZGI010000001">
    <property type="protein sequence ID" value="MBH0112673.1"/>
    <property type="molecule type" value="Genomic_DNA"/>
</dbReference>
<dbReference type="PANTHER" id="PTHR30203:SF24">
    <property type="entry name" value="BLR4935 PROTEIN"/>
    <property type="match status" value="1"/>
</dbReference>
<reference evidence="3" key="1">
    <citation type="submission" date="2020-11" db="EMBL/GenBank/DDBJ databases">
        <title>Novosphingobium aureum sp. nov., a marine bacterium isolated from sediment of a salt flat.</title>
        <authorList>
            <person name="Yoo Y."/>
            <person name="Kim J.-J."/>
        </authorList>
    </citation>
    <scope>NUCLEOTIDE SEQUENCE</scope>
    <source>
        <strain evidence="3">YJ-S2-02</strain>
    </source>
</reference>
<proteinExistence type="predicted"/>
<gene>
    <name evidence="3" type="ORF">I5E68_06875</name>
</gene>
<name>A0A931MKD0_9SPHN</name>
<keyword evidence="4" id="KW-1185">Reference proteome</keyword>
<organism evidence="3 4">
    <name type="scientific">Novosphingobium aureum</name>
    <dbReference type="NCBI Taxonomy" id="2792964"/>
    <lineage>
        <taxon>Bacteria</taxon>
        <taxon>Pseudomonadati</taxon>
        <taxon>Pseudomonadota</taxon>
        <taxon>Alphaproteobacteria</taxon>
        <taxon>Sphingomonadales</taxon>
        <taxon>Sphingomonadaceae</taxon>
        <taxon>Novosphingobium</taxon>
    </lineage>
</organism>
<protein>
    <submittedName>
        <fullName evidence="3">TolC family protein</fullName>
    </submittedName>
</protein>
<feature type="coiled-coil region" evidence="1">
    <location>
        <begin position="379"/>
        <end position="406"/>
    </location>
</feature>
<dbReference type="InterPro" id="IPR010131">
    <property type="entry name" value="MdtP/NodT-like"/>
</dbReference>
<dbReference type="AlphaFoldDB" id="A0A931MKD0"/>
<sequence length="498" mass="53529">MRRSVLLTALLGAGLPAMLLAAAPLAAQESTSAAATPAMPAAAAGPVDYGPSEGVLTLDEVLDASAATAPQIIAALTRTRQAEARALSAQGAFDTVFSAEGTSRVEGYYDGSEVHGEAKQPLSTNGGYVYGKYRASRGSFPVYEDEKYTNKLGELKVGALYSLLRDRLIDARRSKTMLAANDIDIARFEAQATAIGVQARAAAAYQKWVSAGLKLRAYEELLALAETRNRAITRQVQLGARPEILLVENEQNLVKRTALVVQAEQDFRAAANGLSLYYRDANGTPRIVGPERLPESIGAFSAMALDADFTIEDRPDMQILLEQIDQATTGLALAENDLRPRLDAFGEAGKDIGAEGLGGSSRTPFEVKLGFRFTVPLQNRAARGKLAEAEAKIDELSIKQDYLRDQIRAEVAGLGIAVEGARRLVDTSTRERDLARRLAVAERRRFELGSSDFFLVNQREETATDAQVKLIEAMARIAGARTDLAAARADRGALGLTK</sequence>
<keyword evidence="2" id="KW-0732">Signal</keyword>
<dbReference type="RefSeq" id="WP_197162354.1">
    <property type="nucleotide sequence ID" value="NZ_JADZGI010000001.1"/>
</dbReference>
<dbReference type="SUPFAM" id="SSF56954">
    <property type="entry name" value="Outer membrane efflux proteins (OEP)"/>
    <property type="match status" value="1"/>
</dbReference>
<evidence type="ECO:0000313" key="3">
    <source>
        <dbReference type="EMBL" id="MBH0112673.1"/>
    </source>
</evidence>
<accession>A0A931MKD0</accession>